<keyword evidence="3" id="KW-1185">Reference proteome</keyword>
<proteinExistence type="predicted"/>
<reference evidence="2" key="1">
    <citation type="submission" date="2019-06" db="EMBL/GenBank/DDBJ databases">
        <authorList>
            <person name="Zheng W."/>
        </authorList>
    </citation>
    <scope>NUCLEOTIDE SEQUENCE</scope>
    <source>
        <strain evidence="2">QDHG01</strain>
    </source>
</reference>
<comment type="caution">
    <text evidence="2">The sequence shown here is derived from an EMBL/GenBank/DDBJ whole genome shotgun (WGS) entry which is preliminary data.</text>
</comment>
<dbReference type="EMBL" id="RRYP01033229">
    <property type="protein sequence ID" value="TNV70750.1"/>
    <property type="molecule type" value="Genomic_DNA"/>
</dbReference>
<name>A0A8J8NA71_HALGN</name>
<dbReference type="Proteomes" id="UP000785679">
    <property type="component" value="Unassembled WGS sequence"/>
</dbReference>
<accession>A0A8J8NA71</accession>
<organism evidence="2 3">
    <name type="scientific">Halteria grandinella</name>
    <dbReference type="NCBI Taxonomy" id="5974"/>
    <lineage>
        <taxon>Eukaryota</taxon>
        <taxon>Sar</taxon>
        <taxon>Alveolata</taxon>
        <taxon>Ciliophora</taxon>
        <taxon>Intramacronucleata</taxon>
        <taxon>Spirotrichea</taxon>
        <taxon>Stichotrichia</taxon>
        <taxon>Sporadotrichida</taxon>
        <taxon>Halteriidae</taxon>
        <taxon>Halteria</taxon>
    </lineage>
</organism>
<gene>
    <name evidence="2" type="ORF">FGO68_gene8991</name>
</gene>
<sequence length="265" mass="28991">MRQLLSDKKQKIKSTDKTLEDIYGSGGIAMSPFSQTQVIVKKKAIEPLTSSSGGTSSFSPAAPPKNKWVTSKIYPTSATLTDEIFTRNHISGKAQTQAVANLGGQQLFSKAPQAPTSPQFGIMEQRMRATQPVYQARHFSPSPPIPPPMNRVTTNQPSIQPLPSPYLVPQIPQNPQPLSSTPSNPMKKPKKPPAYHNTLPGGKTIASPILRSNNEIIKQMTPEEFATYRQFVGLLKKFETNAMELVVEQAFKEALPRTNKGGGNL</sequence>
<evidence type="ECO:0000256" key="1">
    <source>
        <dbReference type="SAM" id="MobiDB-lite"/>
    </source>
</evidence>
<evidence type="ECO:0000313" key="3">
    <source>
        <dbReference type="Proteomes" id="UP000785679"/>
    </source>
</evidence>
<dbReference type="AlphaFoldDB" id="A0A8J8NA71"/>
<feature type="compositionally biased region" description="Polar residues" evidence="1">
    <location>
        <begin position="171"/>
        <end position="184"/>
    </location>
</feature>
<evidence type="ECO:0000313" key="2">
    <source>
        <dbReference type="EMBL" id="TNV70750.1"/>
    </source>
</evidence>
<feature type="region of interest" description="Disordered" evidence="1">
    <location>
        <begin position="140"/>
        <end position="206"/>
    </location>
</feature>
<protein>
    <submittedName>
        <fullName evidence="2">Uncharacterized protein</fullName>
    </submittedName>
</protein>